<reference evidence="1" key="1">
    <citation type="submission" date="2021-10" db="EMBL/GenBank/DDBJ databases">
        <authorList>
            <person name="Piombo E."/>
        </authorList>
    </citation>
    <scope>NUCLEOTIDE SEQUENCE</scope>
</reference>
<organism evidence="1 2">
    <name type="scientific">Clonostachys rhizophaga</name>
    <dbReference type="NCBI Taxonomy" id="160324"/>
    <lineage>
        <taxon>Eukaryota</taxon>
        <taxon>Fungi</taxon>
        <taxon>Dikarya</taxon>
        <taxon>Ascomycota</taxon>
        <taxon>Pezizomycotina</taxon>
        <taxon>Sordariomycetes</taxon>
        <taxon>Hypocreomycetidae</taxon>
        <taxon>Hypocreales</taxon>
        <taxon>Bionectriaceae</taxon>
        <taxon>Clonostachys</taxon>
    </lineage>
</organism>
<name>A0A9N9YEL4_9HYPO</name>
<gene>
    <name evidence="1" type="ORF">CRHIZ90672A_00015988</name>
</gene>
<dbReference type="AlphaFoldDB" id="A0A9N9YEL4"/>
<dbReference type="EMBL" id="CABFNQ020000441">
    <property type="protein sequence ID" value="CAH0014855.1"/>
    <property type="molecule type" value="Genomic_DNA"/>
</dbReference>
<evidence type="ECO:0000313" key="1">
    <source>
        <dbReference type="EMBL" id="CAH0014855.1"/>
    </source>
</evidence>
<comment type="caution">
    <text evidence="1">The sequence shown here is derived from an EMBL/GenBank/DDBJ whole genome shotgun (WGS) entry which is preliminary data.</text>
</comment>
<protein>
    <submittedName>
        <fullName evidence="1">Uncharacterized protein</fullName>
    </submittedName>
</protein>
<accession>A0A9N9YEL4</accession>
<keyword evidence="2" id="KW-1185">Reference proteome</keyword>
<evidence type="ECO:0000313" key="2">
    <source>
        <dbReference type="Proteomes" id="UP000696573"/>
    </source>
</evidence>
<sequence>MSDRQLEVIHMVWSLWRGLLDVKRADALGAVTHLLLLIRWSYVAEGNGQEWNGQLLESSIAMTDG</sequence>
<dbReference type="Proteomes" id="UP000696573">
    <property type="component" value="Unassembled WGS sequence"/>
</dbReference>
<proteinExistence type="predicted"/>